<name>A0A5C3NK29_9AGAM</name>
<organism evidence="2 3">
    <name type="scientific">Heliocybe sulcata</name>
    <dbReference type="NCBI Taxonomy" id="5364"/>
    <lineage>
        <taxon>Eukaryota</taxon>
        <taxon>Fungi</taxon>
        <taxon>Dikarya</taxon>
        <taxon>Basidiomycota</taxon>
        <taxon>Agaricomycotina</taxon>
        <taxon>Agaricomycetes</taxon>
        <taxon>Gloeophyllales</taxon>
        <taxon>Gloeophyllaceae</taxon>
        <taxon>Heliocybe</taxon>
    </lineage>
</organism>
<dbReference type="AlphaFoldDB" id="A0A5C3NK29"/>
<feature type="compositionally biased region" description="Polar residues" evidence="1">
    <location>
        <begin position="171"/>
        <end position="186"/>
    </location>
</feature>
<feature type="compositionally biased region" description="Pro residues" evidence="1">
    <location>
        <begin position="34"/>
        <end position="58"/>
    </location>
</feature>
<dbReference type="Proteomes" id="UP000305948">
    <property type="component" value="Unassembled WGS sequence"/>
</dbReference>
<keyword evidence="3" id="KW-1185">Reference proteome</keyword>
<sequence>MSYNSGAVPGAPPLIPPRPSVPPRPQPTTHRPRPPVPPRPDLPPRPSLPPRTPAPPLSARPQLPVADLNSLSDQFSSLSTGLSDSPPPYSPSHPAAQTSFRPPPSRTATSEPEDPVSYPEVPDASSEVSADRRRPSPRPYATVSNSSTEGTEERTGPTMPLPSPVAPELPGNSTGQRSPRSYSVPPSNERGSRGLVHGVLEHGAASQHPNGSLDRVPRCAKGGYVHWCTWYHDPLVPGFDICEECYRLHIQPTELGRYFRLQSDKDPSTQTCCDFNRARMKQVWAEAVRARNIDTARAYMRRRLAIPPCRGLDGISVGPETMNLKWYTMRNSEIQGWIACEACYEDVLCASPLISHFKPDMTQYPAGNKFICDMAYPFFKNTFDEFSKSGDWREFINLSNMRTKIQPCPGDQLVQATSIRWMRPKSYIQDVYVCSACYFDIILCTPWRDHFEAVETSFMRDVGKQWKCCLAVQKMRFSWDIMMDEKAPFDTWWHAARVLATTPACKNEGVENYGWYVLDGCENFDICPSCYHCYVPMFPAYARRFRLQHYPPGTVRACDFAPGAPRAGAFLVKFAQAVECKDFSIFRDYVREKAPLPPCPRSNPTANFRWWGIPSGFTCCEECFKDVVEGSALASQVTVRGEQTSQQFTCGLYSPRMRGIWAEACKQNDISRFVTAARERMQVYWATVPRCQMILETMKMRMSVRNTNLLAATMVMGADGVVGAASGGSHTHYGNAAVGYGWNTMAGAQAAVQSQAAMGMNVMPGNEMVEVAQLEALWKQVE</sequence>
<protein>
    <recommendedName>
        <fullName evidence="4">Integral membrane protein</fullName>
    </recommendedName>
</protein>
<reference evidence="2 3" key="1">
    <citation type="journal article" date="2019" name="Nat. Ecol. Evol.">
        <title>Megaphylogeny resolves global patterns of mushroom evolution.</title>
        <authorList>
            <person name="Varga T."/>
            <person name="Krizsan K."/>
            <person name="Foldi C."/>
            <person name="Dima B."/>
            <person name="Sanchez-Garcia M."/>
            <person name="Sanchez-Ramirez S."/>
            <person name="Szollosi G.J."/>
            <person name="Szarkandi J.G."/>
            <person name="Papp V."/>
            <person name="Albert L."/>
            <person name="Andreopoulos W."/>
            <person name="Angelini C."/>
            <person name="Antonin V."/>
            <person name="Barry K.W."/>
            <person name="Bougher N.L."/>
            <person name="Buchanan P."/>
            <person name="Buyck B."/>
            <person name="Bense V."/>
            <person name="Catcheside P."/>
            <person name="Chovatia M."/>
            <person name="Cooper J."/>
            <person name="Damon W."/>
            <person name="Desjardin D."/>
            <person name="Finy P."/>
            <person name="Geml J."/>
            <person name="Haridas S."/>
            <person name="Hughes K."/>
            <person name="Justo A."/>
            <person name="Karasinski D."/>
            <person name="Kautmanova I."/>
            <person name="Kiss B."/>
            <person name="Kocsube S."/>
            <person name="Kotiranta H."/>
            <person name="LaButti K.M."/>
            <person name="Lechner B.E."/>
            <person name="Liimatainen K."/>
            <person name="Lipzen A."/>
            <person name="Lukacs Z."/>
            <person name="Mihaltcheva S."/>
            <person name="Morgado L.N."/>
            <person name="Niskanen T."/>
            <person name="Noordeloos M.E."/>
            <person name="Ohm R.A."/>
            <person name="Ortiz-Santana B."/>
            <person name="Ovrebo C."/>
            <person name="Racz N."/>
            <person name="Riley R."/>
            <person name="Savchenko A."/>
            <person name="Shiryaev A."/>
            <person name="Soop K."/>
            <person name="Spirin V."/>
            <person name="Szebenyi C."/>
            <person name="Tomsovsky M."/>
            <person name="Tulloss R.E."/>
            <person name="Uehling J."/>
            <person name="Grigoriev I.V."/>
            <person name="Vagvolgyi C."/>
            <person name="Papp T."/>
            <person name="Martin F.M."/>
            <person name="Miettinen O."/>
            <person name="Hibbett D.S."/>
            <person name="Nagy L.G."/>
        </authorList>
    </citation>
    <scope>NUCLEOTIDE SEQUENCE [LARGE SCALE GENOMIC DNA]</scope>
    <source>
        <strain evidence="2 3">OMC1185</strain>
    </source>
</reference>
<evidence type="ECO:0008006" key="4">
    <source>
        <dbReference type="Google" id="ProtNLM"/>
    </source>
</evidence>
<dbReference type="OrthoDB" id="3231406at2759"/>
<evidence type="ECO:0000256" key="1">
    <source>
        <dbReference type="SAM" id="MobiDB-lite"/>
    </source>
</evidence>
<proteinExistence type="predicted"/>
<feature type="compositionally biased region" description="Pro residues" evidence="1">
    <location>
        <begin position="10"/>
        <end position="26"/>
    </location>
</feature>
<feature type="region of interest" description="Disordered" evidence="1">
    <location>
        <begin position="1"/>
        <end position="194"/>
    </location>
</feature>
<feature type="compositionally biased region" description="Polar residues" evidence="1">
    <location>
        <begin position="69"/>
        <end position="82"/>
    </location>
</feature>
<dbReference type="EMBL" id="ML213503">
    <property type="protein sequence ID" value="TFK56836.1"/>
    <property type="molecule type" value="Genomic_DNA"/>
</dbReference>
<gene>
    <name evidence="2" type="ORF">OE88DRAFT_61960</name>
</gene>
<accession>A0A5C3NK29</accession>
<evidence type="ECO:0000313" key="2">
    <source>
        <dbReference type="EMBL" id="TFK56836.1"/>
    </source>
</evidence>
<feature type="compositionally biased region" description="Polar residues" evidence="1">
    <location>
        <begin position="95"/>
        <end position="110"/>
    </location>
</feature>
<dbReference type="STRING" id="5364.A0A5C3NK29"/>
<evidence type="ECO:0000313" key="3">
    <source>
        <dbReference type="Proteomes" id="UP000305948"/>
    </source>
</evidence>